<dbReference type="InterPro" id="IPR043519">
    <property type="entry name" value="NT_sf"/>
</dbReference>
<dbReference type="EMBL" id="DQWS01000222">
    <property type="protein sequence ID" value="HDD53585.1"/>
    <property type="molecule type" value="Genomic_DNA"/>
</dbReference>
<name>A0A7C0Y8Q3_9BACT</name>
<organism evidence="2">
    <name type="scientific">Thermosulfidibacter takaii</name>
    <dbReference type="NCBI Taxonomy" id="412593"/>
    <lineage>
        <taxon>Bacteria</taxon>
        <taxon>Pseudomonadati</taxon>
        <taxon>Thermosulfidibacterota</taxon>
        <taxon>Thermosulfidibacteria</taxon>
        <taxon>Thermosulfidibacterales</taxon>
        <taxon>Thermosulfidibacteraceae</taxon>
    </lineage>
</organism>
<dbReference type="Proteomes" id="UP000885690">
    <property type="component" value="Unassembled WGS sequence"/>
</dbReference>
<dbReference type="AlphaFoldDB" id="A0A7C0Y8Q3"/>
<sequence length="137" mass="15677">MSEIREQLRELADGYDIQIIYAFGSRAKEAFEMVEGKRVSLSPGPSDLDIGIKPERKLTVEEKVEIALALEDIFGVHRVDLVVIPEVRTPLAFRIVTGELLYASDPVYEAEYQLYVMRKAADLLPYERERQKMILGF</sequence>
<feature type="domain" description="Polymerase beta nucleotidyltransferase" evidence="1">
    <location>
        <begin position="6"/>
        <end position="105"/>
    </location>
</feature>
<gene>
    <name evidence="2" type="ORF">ENF32_05925</name>
</gene>
<reference evidence="2" key="1">
    <citation type="journal article" date="2020" name="mSystems">
        <title>Genome- and Community-Level Interaction Insights into Carbon Utilization and Element Cycling Functions of Hydrothermarchaeota in Hydrothermal Sediment.</title>
        <authorList>
            <person name="Zhou Z."/>
            <person name="Liu Y."/>
            <person name="Xu W."/>
            <person name="Pan J."/>
            <person name="Luo Z.H."/>
            <person name="Li M."/>
        </authorList>
    </citation>
    <scope>NUCLEOTIDE SEQUENCE [LARGE SCALE GENOMIC DNA]</scope>
    <source>
        <strain evidence="2">HyVt-115</strain>
    </source>
</reference>
<proteinExistence type="predicted"/>
<evidence type="ECO:0000313" key="2">
    <source>
        <dbReference type="EMBL" id="HDD53585.1"/>
    </source>
</evidence>
<dbReference type="SUPFAM" id="SSF81301">
    <property type="entry name" value="Nucleotidyltransferase"/>
    <property type="match status" value="1"/>
</dbReference>
<comment type="caution">
    <text evidence="2">The sequence shown here is derived from an EMBL/GenBank/DDBJ whole genome shotgun (WGS) entry which is preliminary data.</text>
</comment>
<dbReference type="PANTHER" id="PTHR43852:SF4">
    <property type="entry name" value="NUCLEOTIDYLTRANSFERASE"/>
    <property type="match status" value="1"/>
</dbReference>
<dbReference type="InterPro" id="IPR041633">
    <property type="entry name" value="Polbeta"/>
</dbReference>
<dbReference type="PANTHER" id="PTHR43852">
    <property type="entry name" value="NUCLEOTIDYLTRANSFERASE"/>
    <property type="match status" value="1"/>
</dbReference>
<dbReference type="InterPro" id="IPR052930">
    <property type="entry name" value="TA_antitoxin_MntA"/>
</dbReference>
<evidence type="ECO:0000259" key="1">
    <source>
        <dbReference type="Pfam" id="PF18765"/>
    </source>
</evidence>
<dbReference type="Pfam" id="PF18765">
    <property type="entry name" value="Polbeta"/>
    <property type="match status" value="1"/>
</dbReference>
<protein>
    <submittedName>
        <fullName evidence="2">Nucleotidyltransferase domain-containing protein</fullName>
    </submittedName>
</protein>
<accession>A0A7C0Y8Q3</accession>
<dbReference type="Gene3D" id="3.30.460.10">
    <property type="entry name" value="Beta Polymerase, domain 2"/>
    <property type="match status" value="1"/>
</dbReference>